<evidence type="ECO:0000259" key="2">
    <source>
        <dbReference type="Pfam" id="PF26640"/>
    </source>
</evidence>
<dbReference type="Proteomes" id="UP000184267">
    <property type="component" value="Unassembled WGS sequence"/>
</dbReference>
<protein>
    <submittedName>
        <fullName evidence="3">Vegetative incompatibility protein HET-E-1</fullName>
    </submittedName>
</protein>
<dbReference type="InterPro" id="IPR010730">
    <property type="entry name" value="HET"/>
</dbReference>
<dbReference type="STRING" id="154538.A0A1M2V8U1"/>
<evidence type="ECO:0000313" key="4">
    <source>
        <dbReference type="Proteomes" id="UP000184267"/>
    </source>
</evidence>
<accession>A0A1M2V8U1</accession>
<gene>
    <name evidence="3" type="ORF">TRAPUB_5274</name>
</gene>
<dbReference type="InterPro" id="IPR058525">
    <property type="entry name" value="DUF8212"/>
</dbReference>
<dbReference type="AlphaFoldDB" id="A0A1M2V8U1"/>
<keyword evidence="4" id="KW-1185">Reference proteome</keyword>
<sequence length="703" mass="79138">MPRFLNTSTGEFVWIVDPSKERYAILSHTWDDIEQTYDDIRNLQATVEELVKDRQSSFPSSSTDLPSITIFDQPSLFDKIKGICEFARNAGYTLIWIDACCIDKSNSAELSEAINSMYEWYRLADVCYVYLTDVHDVVDPSLPDSSFRRSRWHTRGWTLQELIAPEHVVFLTRGWHFLGTRVGLASTLQEITGIDFNILTGMADLEDISVARRMSWAARRKTSRVEDRAYSLLGIFGVHISPIYGENGNAFLRLQEEIIRTIPDQSIFAWGPSRGLECTSRWWVQPGVPCLLASSPSAFEHASDVVHLSASQFESRIGLASRMGSSWAPPLHCVFTPQGVRIQLLLIPLTDLPQVLEDTVDVRQTWAEGCDDCRGLPIATAIALLQCQSKGGSFIALPLCHQDETRASREAYAIAPFMSCNHWLHEAPFRTMHIEGEVVKAAIEIGLGRRIIRSEKPSTPSPMEVLLLRHSRQPLLRKSRHPRSALKNPINMWAPSQPHARTITSNTTFQVAHEDNEELGALGFQMSDLEHDAQPEQSRVLLSTTLTTLTRRSELKESQRIQIYLTLTHIALGERSGDLDTTARFSIENYIRPPVRTNGAASPNASPAADHRARVDELEAPCADDSEETRIEEFSSRSSSQRTLAEATFIVHDDADWMTSTFGLRRLWLRLQRPGPSSASDTATPVLELSAKLSERFLYHRRA</sequence>
<dbReference type="Pfam" id="PF26640">
    <property type="entry name" value="DUF8212"/>
    <property type="match status" value="1"/>
</dbReference>
<comment type="caution">
    <text evidence="3">The sequence shown here is derived from an EMBL/GenBank/DDBJ whole genome shotgun (WGS) entry which is preliminary data.</text>
</comment>
<feature type="domain" description="DUF8212" evidence="2">
    <location>
        <begin position="249"/>
        <end position="352"/>
    </location>
</feature>
<evidence type="ECO:0000313" key="3">
    <source>
        <dbReference type="EMBL" id="OJT04038.1"/>
    </source>
</evidence>
<dbReference type="OrthoDB" id="2755888at2759"/>
<name>A0A1M2V8U1_TRAPU</name>
<dbReference type="PANTHER" id="PTHR10622">
    <property type="entry name" value="HET DOMAIN-CONTAINING PROTEIN"/>
    <property type="match status" value="1"/>
</dbReference>
<dbReference type="PANTHER" id="PTHR10622:SF10">
    <property type="entry name" value="HET DOMAIN-CONTAINING PROTEIN"/>
    <property type="match status" value="1"/>
</dbReference>
<proteinExistence type="predicted"/>
<organism evidence="3 4">
    <name type="scientific">Trametes pubescens</name>
    <name type="common">White-rot fungus</name>
    <dbReference type="NCBI Taxonomy" id="154538"/>
    <lineage>
        <taxon>Eukaryota</taxon>
        <taxon>Fungi</taxon>
        <taxon>Dikarya</taxon>
        <taxon>Basidiomycota</taxon>
        <taxon>Agaricomycotina</taxon>
        <taxon>Agaricomycetes</taxon>
        <taxon>Polyporales</taxon>
        <taxon>Polyporaceae</taxon>
        <taxon>Trametes</taxon>
    </lineage>
</organism>
<feature type="domain" description="Heterokaryon incompatibility" evidence="1">
    <location>
        <begin position="23"/>
        <end position="134"/>
    </location>
</feature>
<evidence type="ECO:0000259" key="1">
    <source>
        <dbReference type="Pfam" id="PF06985"/>
    </source>
</evidence>
<dbReference type="EMBL" id="MNAD01001563">
    <property type="protein sequence ID" value="OJT04038.1"/>
    <property type="molecule type" value="Genomic_DNA"/>
</dbReference>
<reference evidence="3 4" key="1">
    <citation type="submission" date="2016-10" db="EMBL/GenBank/DDBJ databases">
        <title>Genome sequence of the basidiomycete white-rot fungus Trametes pubescens.</title>
        <authorList>
            <person name="Makela M.R."/>
            <person name="Granchi Z."/>
            <person name="Peng M."/>
            <person name="De Vries R.P."/>
            <person name="Grigoriev I."/>
            <person name="Riley R."/>
            <person name="Hilden K."/>
        </authorList>
    </citation>
    <scope>NUCLEOTIDE SEQUENCE [LARGE SCALE GENOMIC DNA]</scope>
    <source>
        <strain evidence="3 4">FBCC735</strain>
    </source>
</reference>
<dbReference type="Pfam" id="PF06985">
    <property type="entry name" value="HET"/>
    <property type="match status" value="1"/>
</dbReference>